<comment type="subcellular location">
    <subcellularLocation>
        <location evidence="1">Membrane</location>
        <topology evidence="1">Multi-pass membrane protein</topology>
    </subcellularLocation>
</comment>
<dbReference type="InterPro" id="IPR011992">
    <property type="entry name" value="EF-hand-dom_pair"/>
</dbReference>
<dbReference type="InterPro" id="IPR029071">
    <property type="entry name" value="Ubiquitin-like_domsf"/>
</dbReference>
<feature type="domain" description="Ubiquitin-like" evidence="9">
    <location>
        <begin position="4"/>
        <end position="76"/>
    </location>
</feature>
<dbReference type="CDD" id="cd00051">
    <property type="entry name" value="EFh"/>
    <property type="match status" value="1"/>
</dbReference>
<dbReference type="SUPFAM" id="SSF54236">
    <property type="entry name" value="Ubiquitin-like"/>
    <property type="match status" value="1"/>
</dbReference>
<keyword evidence="3" id="KW-0106">Calcium</keyword>
<dbReference type="Pfam" id="PF13202">
    <property type="entry name" value="EF-hand_5"/>
    <property type="match status" value="1"/>
</dbReference>
<dbReference type="EMBL" id="CAXAMM010044051">
    <property type="protein sequence ID" value="CAK9112906.1"/>
    <property type="molecule type" value="Genomic_DNA"/>
</dbReference>
<feature type="coiled-coil region" evidence="6">
    <location>
        <begin position="910"/>
        <end position="984"/>
    </location>
</feature>
<keyword evidence="11" id="KW-0407">Ion channel</keyword>
<feature type="compositionally biased region" description="Low complexity" evidence="7">
    <location>
        <begin position="216"/>
        <end position="237"/>
    </location>
</feature>
<feature type="domain" description="EF-hand" evidence="10">
    <location>
        <begin position="751"/>
        <end position="786"/>
    </location>
</feature>
<accession>A0ABP0SKS2</accession>
<dbReference type="InterPro" id="IPR035892">
    <property type="entry name" value="C2_domain_sf"/>
</dbReference>
<feature type="transmembrane region" description="Helical" evidence="8">
    <location>
        <begin position="669"/>
        <end position="690"/>
    </location>
</feature>
<dbReference type="PANTHER" id="PTHR10037:SF62">
    <property type="entry name" value="SODIUM CHANNEL PROTEIN 60E"/>
    <property type="match status" value="1"/>
</dbReference>
<feature type="transmembrane region" description="Helical" evidence="8">
    <location>
        <begin position="526"/>
        <end position="544"/>
    </location>
</feature>
<keyword evidence="12" id="KW-1185">Reference proteome</keyword>
<protein>
    <submittedName>
        <fullName evidence="11">Sodium channel protein 60E (Drosophila ion channel 60) (Drosophila sodium channel 1) (Protein smell-impaired 60E) (Sodium channel 2) (DmNav2)</fullName>
    </submittedName>
</protein>
<evidence type="ECO:0000256" key="1">
    <source>
        <dbReference type="ARBA" id="ARBA00004141"/>
    </source>
</evidence>
<proteinExistence type="predicted"/>
<feature type="transmembrane region" description="Helical" evidence="8">
    <location>
        <begin position="702"/>
        <end position="726"/>
    </location>
</feature>
<dbReference type="Gene3D" id="1.20.120.350">
    <property type="entry name" value="Voltage-gated potassium channels. Chain C"/>
    <property type="match status" value="1"/>
</dbReference>
<dbReference type="PROSITE" id="PS50222">
    <property type="entry name" value="EF_HAND_2"/>
    <property type="match status" value="1"/>
</dbReference>
<feature type="coiled-coil region" evidence="6">
    <location>
        <begin position="1127"/>
        <end position="1154"/>
    </location>
</feature>
<dbReference type="InterPro" id="IPR005821">
    <property type="entry name" value="Ion_trans_dom"/>
</dbReference>
<dbReference type="InterPro" id="IPR043203">
    <property type="entry name" value="VGCC_Ca_Na"/>
</dbReference>
<comment type="caution">
    <text evidence="11">The sequence shown here is derived from an EMBL/GenBank/DDBJ whole genome shotgun (WGS) entry which is preliminary data.</text>
</comment>
<evidence type="ECO:0000256" key="7">
    <source>
        <dbReference type="SAM" id="MobiDB-lite"/>
    </source>
</evidence>
<dbReference type="Gene3D" id="2.60.40.150">
    <property type="entry name" value="C2 domain"/>
    <property type="match status" value="1"/>
</dbReference>
<keyword evidence="11" id="KW-0406">Ion transport</keyword>
<keyword evidence="2 8" id="KW-0812">Transmembrane</keyword>
<dbReference type="InterPro" id="IPR018247">
    <property type="entry name" value="EF_Hand_1_Ca_BS"/>
</dbReference>
<dbReference type="PANTHER" id="PTHR10037">
    <property type="entry name" value="VOLTAGE-GATED CATION CHANNEL CALCIUM AND SODIUM"/>
    <property type="match status" value="1"/>
</dbReference>
<evidence type="ECO:0000259" key="9">
    <source>
        <dbReference type="PROSITE" id="PS50053"/>
    </source>
</evidence>
<dbReference type="Gene3D" id="1.10.287.70">
    <property type="match status" value="1"/>
</dbReference>
<dbReference type="CDD" id="cd17039">
    <property type="entry name" value="Ubl_ubiquitin_like"/>
    <property type="match status" value="1"/>
</dbReference>
<evidence type="ECO:0000313" key="11">
    <source>
        <dbReference type="EMBL" id="CAK9112906.1"/>
    </source>
</evidence>
<dbReference type="SMART" id="SM00213">
    <property type="entry name" value="UBQ"/>
    <property type="match status" value="1"/>
</dbReference>
<dbReference type="PROSITE" id="PS00018">
    <property type="entry name" value="EF_HAND_1"/>
    <property type="match status" value="1"/>
</dbReference>
<feature type="transmembrane region" description="Helical" evidence="8">
    <location>
        <begin position="564"/>
        <end position="584"/>
    </location>
</feature>
<keyword evidence="11" id="KW-0813">Transport</keyword>
<evidence type="ECO:0000313" key="12">
    <source>
        <dbReference type="Proteomes" id="UP001642464"/>
    </source>
</evidence>
<feature type="region of interest" description="Disordered" evidence="7">
    <location>
        <begin position="179"/>
        <end position="251"/>
    </location>
</feature>
<dbReference type="SUPFAM" id="SSF49562">
    <property type="entry name" value="C2 domain (Calcium/lipid-binding domain, CaLB)"/>
    <property type="match status" value="1"/>
</dbReference>
<feature type="region of interest" description="Disordered" evidence="7">
    <location>
        <begin position="1407"/>
        <end position="1426"/>
    </location>
</feature>
<evidence type="ECO:0000256" key="3">
    <source>
        <dbReference type="ARBA" id="ARBA00022837"/>
    </source>
</evidence>
<reference evidence="11 12" key="1">
    <citation type="submission" date="2024-02" db="EMBL/GenBank/DDBJ databases">
        <authorList>
            <person name="Chen Y."/>
            <person name="Shah S."/>
            <person name="Dougan E. K."/>
            <person name="Thang M."/>
            <person name="Chan C."/>
        </authorList>
    </citation>
    <scope>NUCLEOTIDE SEQUENCE [LARGE SCALE GENOMIC DNA]</scope>
</reference>
<feature type="coiled-coil region" evidence="6">
    <location>
        <begin position="1035"/>
        <end position="1076"/>
    </location>
</feature>
<evidence type="ECO:0000256" key="5">
    <source>
        <dbReference type="ARBA" id="ARBA00023136"/>
    </source>
</evidence>
<dbReference type="PROSITE" id="PS50053">
    <property type="entry name" value="UBIQUITIN_2"/>
    <property type="match status" value="1"/>
</dbReference>
<gene>
    <name evidence="11" type="ORF">SCF082_LOCUS52346</name>
</gene>
<dbReference type="Proteomes" id="UP001642464">
    <property type="component" value="Unassembled WGS sequence"/>
</dbReference>
<evidence type="ECO:0000259" key="10">
    <source>
        <dbReference type="PROSITE" id="PS50222"/>
    </source>
</evidence>
<keyword evidence="6" id="KW-0175">Coiled coil</keyword>
<name>A0ABP0SKS2_9DINO</name>
<dbReference type="Gene3D" id="3.10.20.90">
    <property type="entry name" value="Phosphatidylinositol 3-kinase Catalytic Subunit, Chain A, domain 1"/>
    <property type="match status" value="1"/>
</dbReference>
<feature type="compositionally biased region" description="Basic and acidic residues" evidence="7">
    <location>
        <begin position="1408"/>
        <end position="1419"/>
    </location>
</feature>
<dbReference type="InterPro" id="IPR027359">
    <property type="entry name" value="Volt_channel_dom_sf"/>
</dbReference>
<dbReference type="InterPro" id="IPR000626">
    <property type="entry name" value="Ubiquitin-like_dom"/>
</dbReference>
<evidence type="ECO:0000256" key="8">
    <source>
        <dbReference type="SAM" id="Phobius"/>
    </source>
</evidence>
<dbReference type="SUPFAM" id="SSF47473">
    <property type="entry name" value="EF-hand"/>
    <property type="match status" value="1"/>
</dbReference>
<feature type="transmembrane region" description="Helical" evidence="8">
    <location>
        <begin position="626"/>
        <end position="649"/>
    </location>
</feature>
<dbReference type="SUPFAM" id="SSF81324">
    <property type="entry name" value="Voltage-gated potassium channels"/>
    <property type="match status" value="1"/>
</dbReference>
<feature type="compositionally biased region" description="Acidic residues" evidence="7">
    <location>
        <begin position="452"/>
        <end position="462"/>
    </location>
</feature>
<dbReference type="SMART" id="SM00054">
    <property type="entry name" value="EFh"/>
    <property type="match status" value="1"/>
</dbReference>
<dbReference type="Pfam" id="PF00240">
    <property type="entry name" value="ubiquitin"/>
    <property type="match status" value="1"/>
</dbReference>
<evidence type="ECO:0000256" key="4">
    <source>
        <dbReference type="ARBA" id="ARBA00022989"/>
    </source>
</evidence>
<dbReference type="Gene3D" id="1.10.238.10">
    <property type="entry name" value="EF-hand"/>
    <property type="match status" value="1"/>
</dbReference>
<dbReference type="InterPro" id="IPR002048">
    <property type="entry name" value="EF_hand_dom"/>
</dbReference>
<feature type="region of interest" description="Disordered" evidence="7">
    <location>
        <begin position="862"/>
        <end position="881"/>
    </location>
</feature>
<organism evidence="11 12">
    <name type="scientific">Durusdinium trenchii</name>
    <dbReference type="NCBI Taxonomy" id="1381693"/>
    <lineage>
        <taxon>Eukaryota</taxon>
        <taxon>Sar</taxon>
        <taxon>Alveolata</taxon>
        <taxon>Dinophyceae</taxon>
        <taxon>Suessiales</taxon>
        <taxon>Symbiodiniaceae</taxon>
        <taxon>Durusdinium</taxon>
    </lineage>
</organism>
<evidence type="ECO:0000256" key="2">
    <source>
        <dbReference type="ARBA" id="ARBA00022692"/>
    </source>
</evidence>
<sequence length="1426" mass="160251">MEPIAINVMLPSGEQVAQLMVSPEKPMMQMKTQIAGLEGTPVANQVLLFEDRPVDDSETLRSLHVSKEATFLLLRRAPLLSGAINREELEHLLEDNLALEQAIVAYSDSLQYLPSDILTISDEVTEGLIASGSAHEKAELISNRQPEQWQDIAQQTGKARQMAFSRALKAELERIQAALPLRRTPPANSGARLRPLRPESPSEEQVEAPTAQPEEQPQAHLQLPAPQALQAQTRAQPVEAAELAQPARRTGAAAAAKSASYYMQPLSPAEHAEPGLDEVSLKHIDVEKDEGKSTFTGNGLFAKAKARTSHLKPLESPGIFAWPSMVSSQEDILTLVPKDRRLPPLRSFQRLIEELVAVHTQEVDLLQTEIEQLRQSIPSGSPLLSHGNSQENLAPPEILGLSPPIEEVVHDEQLVVEPAESPIRSAKTFDIATASRASKASFMSTGSNPLDLDSDSSDEQPNEQEVARMSRIQAFFLSSSFESMVAILLFINICVMAMQLQFLGLQNGYNIGIERYSTPPDQAWPYADTVFFICDITFAALFTLEMMIRQFYLRLTFFKYFLNWLDFLVVCSSWIELFAAGLPINPTFLRMLRLGKLLRAIRVVRMSQVLESLQLLLKCIAASVKILFWSLFLLMIIQISAGMSISYLVSEYLVDPTVDIKNREAVFRYYGSFTKTLLTMFEVLFANWAPPCRVLIDNVSEWYALVFVIYRCFVGFAVLNVVNAVFVQSTMKVAQADEEFILLEKKKAEQAYRRKVNSLFRQVDTSGDGKIDAHEFKRLLKAPKLQAWLTQLEIETNDLWGLFKMLDQGEGEISLKDFEDGTMRIKGLARSYDVAQLQISVQRIQQKLENLLTERTVKRQAAFARDQRRQSGGEAPQGAKLEEDLQQIRAARSRGPGSADVEDRVREERLNEKGALINKLQEELGHLKEEIHAYEAQRAALKLEIQQAKATRDQGEAGFLRDEVLRAEERCRQLQSQLQRLEGNSFLSKVDDRKEANMRIAAMEAMVRGKTAEHQGEVDEHLKAQQARLLMVQEKQRLQSRCLDLKQRNEQLAIEIEAQHSEMQKVEREMRLMRERLPPDNQEALEMALSEVVGSQGAAFSRLQRPEGTAVPSVEELQSTGSMARVIERLEGERDDLRRQVAVLRMDLERESQVSKNFKALQAQELEDARSKSQSLLRDREKWSRISAAHLQSIQDLQRRIAGFESVTLQDKAQDTLSLAGFSDVSDLDDSSNALDVFVGVGEIDLVAAQRLQEELNRWVSEVAQPPPLPCLAEELRTLVAVEFNGFDLGFSAVAVGLNPVYDSLVTFGPFQVNDQILEQMEGHLRVEVHGSLPGSETQRLLGLGVLPMANLLHYGMQDTRNPVGGGVVAIKDPNDEDILVAKLRIKLRMRYSMEELAEDFITRARVRQQDRGGKSTKTDRRKSLK</sequence>
<feature type="transmembrane region" description="Helical" evidence="8">
    <location>
        <begin position="484"/>
        <end position="505"/>
    </location>
</feature>
<keyword evidence="4 8" id="KW-1133">Transmembrane helix</keyword>
<dbReference type="GO" id="GO:0034220">
    <property type="term" value="P:monoatomic ion transmembrane transport"/>
    <property type="evidence" value="ECO:0007669"/>
    <property type="project" value="UniProtKB-KW"/>
</dbReference>
<feature type="region of interest" description="Disordered" evidence="7">
    <location>
        <begin position="440"/>
        <end position="464"/>
    </location>
</feature>
<keyword evidence="5 8" id="KW-0472">Membrane</keyword>
<dbReference type="Pfam" id="PF00520">
    <property type="entry name" value="Ion_trans"/>
    <property type="match status" value="1"/>
</dbReference>
<evidence type="ECO:0000256" key="6">
    <source>
        <dbReference type="SAM" id="Coils"/>
    </source>
</evidence>